<organism evidence="2 3">
    <name type="scientific">Amborella trichopoda</name>
    <dbReference type="NCBI Taxonomy" id="13333"/>
    <lineage>
        <taxon>Eukaryota</taxon>
        <taxon>Viridiplantae</taxon>
        <taxon>Streptophyta</taxon>
        <taxon>Embryophyta</taxon>
        <taxon>Tracheophyta</taxon>
        <taxon>Spermatophyta</taxon>
        <taxon>Magnoliopsida</taxon>
        <taxon>Amborellales</taxon>
        <taxon>Amborellaceae</taxon>
        <taxon>Amborella</taxon>
    </lineage>
</organism>
<evidence type="ECO:0000313" key="3">
    <source>
        <dbReference type="Proteomes" id="UP000017836"/>
    </source>
</evidence>
<dbReference type="HOGENOM" id="CLU_2187495_0_0_1"/>
<gene>
    <name evidence="2" type="ORF">AMTR_s00085p00077250</name>
</gene>
<feature type="chain" id="PRO_5004807720" description="Secreted protein" evidence="1">
    <location>
        <begin position="21"/>
        <end position="109"/>
    </location>
</feature>
<dbReference type="Proteomes" id="UP000017836">
    <property type="component" value="Unassembled WGS sequence"/>
</dbReference>
<dbReference type="AlphaFoldDB" id="W1P428"/>
<feature type="signal peptide" evidence="1">
    <location>
        <begin position="1"/>
        <end position="20"/>
    </location>
</feature>
<keyword evidence="1" id="KW-0732">Signal</keyword>
<name>W1P428_AMBTC</name>
<dbReference type="EMBL" id="KI394487">
    <property type="protein sequence ID" value="ERN02668.1"/>
    <property type="molecule type" value="Genomic_DNA"/>
</dbReference>
<reference evidence="3" key="1">
    <citation type="journal article" date="2013" name="Science">
        <title>The Amborella genome and the evolution of flowering plants.</title>
        <authorList>
            <consortium name="Amborella Genome Project"/>
        </authorList>
    </citation>
    <scope>NUCLEOTIDE SEQUENCE [LARGE SCALE GENOMIC DNA]</scope>
</reference>
<evidence type="ECO:0000256" key="1">
    <source>
        <dbReference type="SAM" id="SignalP"/>
    </source>
</evidence>
<evidence type="ECO:0008006" key="4">
    <source>
        <dbReference type="Google" id="ProtNLM"/>
    </source>
</evidence>
<keyword evidence="3" id="KW-1185">Reference proteome</keyword>
<proteinExistence type="predicted"/>
<accession>W1P428</accession>
<protein>
    <recommendedName>
        <fullName evidence="4">Secreted protein</fullName>
    </recommendedName>
</protein>
<sequence length="109" mass="12665">MFLPQFLLFLRFLSVQWIYGDDERKETRSIQFVPYEAAQSQIHGHSSPYELTKVLKADACSIQKNCPKRLGTDQELKCTISRYTRSLRLISFRNAHHIVLGSSPFAMRT</sequence>
<dbReference type="Gramene" id="ERN02668">
    <property type="protein sequence ID" value="ERN02668"/>
    <property type="gene ID" value="AMTR_s00085p00077250"/>
</dbReference>
<evidence type="ECO:0000313" key="2">
    <source>
        <dbReference type="EMBL" id="ERN02668.1"/>
    </source>
</evidence>